<comment type="similarity">
    <text evidence="7">Belongs to the binding-protein-dependent transport system permease family.</text>
</comment>
<evidence type="ECO:0000256" key="2">
    <source>
        <dbReference type="ARBA" id="ARBA00022448"/>
    </source>
</evidence>
<dbReference type="GO" id="GO:0005886">
    <property type="term" value="C:plasma membrane"/>
    <property type="evidence" value="ECO:0007669"/>
    <property type="project" value="UniProtKB-SubCell"/>
</dbReference>
<dbReference type="AlphaFoldDB" id="A0A0A2AA01"/>
<keyword evidence="5 7" id="KW-1133">Transmembrane helix</keyword>
<evidence type="ECO:0000259" key="8">
    <source>
        <dbReference type="PROSITE" id="PS50928"/>
    </source>
</evidence>
<dbReference type="PANTHER" id="PTHR30043">
    <property type="entry name" value="PHOSPHONATES TRANSPORT SYSTEM PERMEASE PROTEIN"/>
    <property type="match status" value="1"/>
</dbReference>
<dbReference type="PROSITE" id="PS50928">
    <property type="entry name" value="ABC_TM1"/>
    <property type="match status" value="1"/>
</dbReference>
<comment type="subcellular location">
    <subcellularLocation>
        <location evidence="1 7">Cell membrane</location>
        <topology evidence="1 7">Multi-pass membrane protein</topology>
    </subcellularLocation>
</comment>
<name>A0A0A2AA01_PROMR</name>
<dbReference type="CDD" id="cd06261">
    <property type="entry name" value="TM_PBP2"/>
    <property type="match status" value="1"/>
</dbReference>
<feature type="transmembrane region" description="Helical" evidence="7">
    <location>
        <begin position="212"/>
        <end position="232"/>
    </location>
</feature>
<proteinExistence type="inferred from homology"/>
<evidence type="ECO:0000256" key="1">
    <source>
        <dbReference type="ARBA" id="ARBA00004651"/>
    </source>
</evidence>
<dbReference type="InterPro" id="IPR035906">
    <property type="entry name" value="MetI-like_sf"/>
</dbReference>
<dbReference type="NCBIfam" id="TIGR01097">
    <property type="entry name" value="PhnE"/>
    <property type="match status" value="1"/>
</dbReference>
<evidence type="ECO:0000313" key="9">
    <source>
        <dbReference type="EMBL" id="KGF97636.1"/>
    </source>
</evidence>
<keyword evidence="2 7" id="KW-0813">Transport</keyword>
<dbReference type="STRING" id="74545.EU96_1350"/>
<gene>
    <name evidence="9" type="ORF">EU96_1350</name>
</gene>
<comment type="caution">
    <text evidence="9">The sequence shown here is derived from an EMBL/GenBank/DDBJ whole genome shotgun (WGS) entry which is preliminary data.</text>
</comment>
<dbReference type="PANTHER" id="PTHR30043:SF1">
    <property type="entry name" value="ABC TRANSPORT SYSTEM PERMEASE PROTEIN P69"/>
    <property type="match status" value="1"/>
</dbReference>
<keyword evidence="3" id="KW-1003">Cell membrane</keyword>
<keyword evidence="6 7" id="KW-0472">Membrane</keyword>
<protein>
    <submittedName>
        <fullName evidence="9">Phosphonate ABC transporter permease protein phnE</fullName>
    </submittedName>
</protein>
<reference evidence="10" key="1">
    <citation type="journal article" date="2014" name="Sci. Data">
        <title>Genomes of diverse isolates of the marine cyanobacterium Prochlorococcus.</title>
        <authorList>
            <person name="Biller S."/>
            <person name="Berube P."/>
            <person name="Thompson J."/>
            <person name="Kelly L."/>
            <person name="Roggensack S."/>
            <person name="Awad L."/>
            <person name="Roache-Johnson K."/>
            <person name="Ding H."/>
            <person name="Giovannoni S.J."/>
            <person name="Moore L.R."/>
            <person name="Chisholm S.W."/>
        </authorList>
    </citation>
    <scope>NUCLEOTIDE SEQUENCE [LARGE SCALE GENOMIC DNA]</scope>
    <source>
        <strain evidence="10">MIT 9302</strain>
    </source>
</reference>
<dbReference type="RefSeq" id="WP_025930547.1">
    <property type="nucleotide sequence ID" value="NZ_CP138951.1"/>
</dbReference>
<accession>A0A0A2AA01</accession>
<evidence type="ECO:0000256" key="6">
    <source>
        <dbReference type="ARBA" id="ARBA00023136"/>
    </source>
</evidence>
<feature type="transmembrane region" description="Helical" evidence="7">
    <location>
        <begin position="77"/>
        <end position="99"/>
    </location>
</feature>
<evidence type="ECO:0000256" key="4">
    <source>
        <dbReference type="ARBA" id="ARBA00022692"/>
    </source>
</evidence>
<feature type="transmembrane region" description="Helical" evidence="7">
    <location>
        <begin position="129"/>
        <end position="148"/>
    </location>
</feature>
<feature type="transmembrane region" description="Helical" evidence="7">
    <location>
        <begin position="238"/>
        <end position="259"/>
    </location>
</feature>
<keyword evidence="4 7" id="KW-0812">Transmembrane</keyword>
<dbReference type="Gene3D" id="1.10.3720.10">
    <property type="entry name" value="MetI-like"/>
    <property type="match status" value="1"/>
</dbReference>
<dbReference type="eggNOG" id="COG3639">
    <property type="taxonomic scope" value="Bacteria"/>
</dbReference>
<dbReference type="Pfam" id="PF00528">
    <property type="entry name" value="BPD_transp_1"/>
    <property type="match status" value="1"/>
</dbReference>
<dbReference type="Proteomes" id="UP000030445">
    <property type="component" value="Unassembled WGS sequence"/>
</dbReference>
<dbReference type="OrthoDB" id="8557224at2"/>
<evidence type="ECO:0000256" key="7">
    <source>
        <dbReference type="RuleBase" id="RU363032"/>
    </source>
</evidence>
<dbReference type="InterPro" id="IPR000515">
    <property type="entry name" value="MetI-like"/>
</dbReference>
<dbReference type="GO" id="GO:0015416">
    <property type="term" value="F:ABC-type phosphonate transporter activity"/>
    <property type="evidence" value="ECO:0007669"/>
    <property type="project" value="InterPro"/>
</dbReference>
<dbReference type="EMBL" id="JNAM01000010">
    <property type="protein sequence ID" value="KGF97636.1"/>
    <property type="molecule type" value="Genomic_DNA"/>
</dbReference>
<evidence type="ECO:0000313" key="10">
    <source>
        <dbReference type="Proteomes" id="UP000030445"/>
    </source>
</evidence>
<feature type="domain" description="ABC transmembrane type-1" evidence="8">
    <location>
        <begin position="73"/>
        <end position="256"/>
    </location>
</feature>
<sequence>MDKFKRILEVERRTWKKQFFRVLIILIFVFSSLAVVGLFDFERISTGIPAVLKLLPEMFPPDFSRAGTWFKPLIDSLAMSIAGTSISVFLSLLLCFFAARNTTINPIFYNLATLILNVTRAVPELILGIILVAMIGFGALPGTLALGLHSVGMLGKFYAEAIELCDKEPIEAARASGASDLQVIVHSILPQVFPAMADVTFYRWEYNFRASMVVGAVGAGGIGLEIISALRIMDYAQVSALLIVVLVVVTVLDSMSNYLRKSVSE</sequence>
<evidence type="ECO:0000256" key="5">
    <source>
        <dbReference type="ARBA" id="ARBA00022989"/>
    </source>
</evidence>
<dbReference type="InterPro" id="IPR005769">
    <property type="entry name" value="PhnE/PtxC"/>
</dbReference>
<dbReference type="SUPFAM" id="SSF161098">
    <property type="entry name" value="MetI-like"/>
    <property type="match status" value="1"/>
</dbReference>
<evidence type="ECO:0000256" key="3">
    <source>
        <dbReference type="ARBA" id="ARBA00022475"/>
    </source>
</evidence>
<organism evidence="9 10">
    <name type="scientific">Prochlorococcus marinus str. MIT 9302</name>
    <dbReference type="NCBI Taxonomy" id="74545"/>
    <lineage>
        <taxon>Bacteria</taxon>
        <taxon>Bacillati</taxon>
        <taxon>Cyanobacteriota</taxon>
        <taxon>Cyanophyceae</taxon>
        <taxon>Synechococcales</taxon>
        <taxon>Prochlorococcaceae</taxon>
        <taxon>Prochlorococcus</taxon>
    </lineage>
</organism>
<feature type="transmembrane region" description="Helical" evidence="7">
    <location>
        <begin position="20"/>
        <end position="39"/>
    </location>
</feature>